<organism evidence="2 3">
    <name type="scientific">Parasponia andersonii</name>
    <name type="common">Sponia andersonii</name>
    <dbReference type="NCBI Taxonomy" id="3476"/>
    <lineage>
        <taxon>Eukaryota</taxon>
        <taxon>Viridiplantae</taxon>
        <taxon>Streptophyta</taxon>
        <taxon>Embryophyta</taxon>
        <taxon>Tracheophyta</taxon>
        <taxon>Spermatophyta</taxon>
        <taxon>Magnoliopsida</taxon>
        <taxon>eudicotyledons</taxon>
        <taxon>Gunneridae</taxon>
        <taxon>Pentapetalae</taxon>
        <taxon>rosids</taxon>
        <taxon>fabids</taxon>
        <taxon>Rosales</taxon>
        <taxon>Cannabaceae</taxon>
        <taxon>Parasponia</taxon>
    </lineage>
</organism>
<dbReference type="EMBL" id="JXTB01000558">
    <property type="protein sequence ID" value="PON36683.1"/>
    <property type="molecule type" value="Genomic_DNA"/>
</dbReference>
<feature type="compositionally biased region" description="Polar residues" evidence="1">
    <location>
        <begin position="72"/>
        <end position="84"/>
    </location>
</feature>
<feature type="region of interest" description="Disordered" evidence="1">
    <location>
        <begin position="72"/>
        <end position="93"/>
    </location>
</feature>
<dbReference type="OrthoDB" id="1436674at2759"/>
<comment type="caution">
    <text evidence="2">The sequence shown here is derived from an EMBL/GenBank/DDBJ whole genome shotgun (WGS) entry which is preliminary data.</text>
</comment>
<gene>
    <name evidence="2" type="ORF">PanWU01x14_326440</name>
</gene>
<evidence type="ECO:0000256" key="1">
    <source>
        <dbReference type="SAM" id="MobiDB-lite"/>
    </source>
</evidence>
<proteinExistence type="predicted"/>
<name>A0A2P5AJG5_PARAD</name>
<evidence type="ECO:0000313" key="3">
    <source>
        <dbReference type="Proteomes" id="UP000237105"/>
    </source>
</evidence>
<keyword evidence="3" id="KW-1185">Reference proteome</keyword>
<evidence type="ECO:0000313" key="2">
    <source>
        <dbReference type="EMBL" id="PON36683.1"/>
    </source>
</evidence>
<dbReference type="AlphaFoldDB" id="A0A2P5AJG5"/>
<accession>A0A2P5AJG5</accession>
<protein>
    <submittedName>
        <fullName evidence="2">Uncharacterized protein</fullName>
    </submittedName>
</protein>
<sequence length="110" mass="12531">MALGTPEYSGCVQGMGFHVNDGQYFHQLALTKKQQSFDLKQWQDEQTRKMQQMLKEQEEWFKAEIAKIQVGQQSNVGGSNTTPSRPEVYREEVQPEEIHVNPMVAIGTSS</sequence>
<reference evidence="3" key="1">
    <citation type="submission" date="2016-06" db="EMBL/GenBank/DDBJ databases">
        <title>Parallel loss of symbiosis genes in relatives of nitrogen-fixing non-legume Parasponia.</title>
        <authorList>
            <person name="Van Velzen R."/>
            <person name="Holmer R."/>
            <person name="Bu F."/>
            <person name="Rutten L."/>
            <person name="Van Zeijl A."/>
            <person name="Liu W."/>
            <person name="Santuari L."/>
            <person name="Cao Q."/>
            <person name="Sharma T."/>
            <person name="Shen D."/>
            <person name="Roswanjaya Y."/>
            <person name="Wardhani T."/>
            <person name="Kalhor M.S."/>
            <person name="Jansen J."/>
            <person name="Van den Hoogen J."/>
            <person name="Gungor B."/>
            <person name="Hartog M."/>
            <person name="Hontelez J."/>
            <person name="Verver J."/>
            <person name="Yang W.-C."/>
            <person name="Schijlen E."/>
            <person name="Repin R."/>
            <person name="Schilthuizen M."/>
            <person name="Schranz E."/>
            <person name="Heidstra R."/>
            <person name="Miyata K."/>
            <person name="Fedorova E."/>
            <person name="Kohlen W."/>
            <person name="Bisseling T."/>
            <person name="Smit S."/>
            <person name="Geurts R."/>
        </authorList>
    </citation>
    <scope>NUCLEOTIDE SEQUENCE [LARGE SCALE GENOMIC DNA]</scope>
    <source>
        <strain evidence="3">cv. WU1-14</strain>
    </source>
</reference>
<dbReference type="Proteomes" id="UP000237105">
    <property type="component" value="Unassembled WGS sequence"/>
</dbReference>